<evidence type="ECO:0000313" key="1">
    <source>
        <dbReference type="EMBL" id="QHA89215.1"/>
    </source>
</evidence>
<dbReference type="Proteomes" id="UP000430368">
    <property type="component" value="Chromosome"/>
</dbReference>
<protein>
    <submittedName>
        <fullName evidence="1">Uncharacterized protein</fullName>
    </submittedName>
</protein>
<accession>A0ABX6GSK1</accession>
<proteinExistence type="predicted"/>
<name>A0ABX6GSK1_9GAMM</name>
<keyword evidence="2" id="KW-1185">Reference proteome</keyword>
<sequence length="67" mass="7516">MTISVFFAHSHRVGHPWGKKISAKQLKTYVGRDSSCANALCFTSFQLTSAQNEILLPPILNKPDWAR</sequence>
<dbReference type="EMBL" id="CP041764">
    <property type="protein sequence ID" value="QHA89215.1"/>
    <property type="molecule type" value="Genomic_DNA"/>
</dbReference>
<gene>
    <name evidence="1" type="ORF">FO014_20730</name>
</gene>
<organism evidence="1 2">
    <name type="scientific">Serratia rhizosphaerae</name>
    <dbReference type="NCBI Taxonomy" id="2597702"/>
    <lineage>
        <taxon>Bacteria</taxon>
        <taxon>Pseudomonadati</taxon>
        <taxon>Pseudomonadota</taxon>
        <taxon>Gammaproteobacteria</taxon>
        <taxon>Enterobacterales</taxon>
        <taxon>Yersiniaceae</taxon>
        <taxon>Serratia</taxon>
    </lineage>
</organism>
<dbReference type="RefSeq" id="WP_160030885.1">
    <property type="nucleotide sequence ID" value="NZ_CP041764.1"/>
</dbReference>
<reference evidence="1 2" key="1">
    <citation type="submission" date="2019-07" db="EMBL/GenBank/DDBJ databases">
        <title>Serratia dokdonensis sp. nov., an elicitor of systemic resistance in Nicotiana Tabacum.</title>
        <authorList>
            <person name="Son J.-S."/>
            <person name="Hwang Y.-J."/>
            <person name="Lee S.-Y."/>
            <person name="Ghim S.-Y."/>
        </authorList>
    </citation>
    <scope>NUCLEOTIDE SEQUENCE [LARGE SCALE GENOMIC DNA]</scope>
    <source>
        <strain evidence="1 2">KUDC3025</strain>
    </source>
</reference>
<evidence type="ECO:0000313" key="2">
    <source>
        <dbReference type="Proteomes" id="UP000430368"/>
    </source>
</evidence>